<feature type="coiled-coil region" evidence="2">
    <location>
        <begin position="167"/>
        <end position="243"/>
    </location>
</feature>
<dbReference type="InterPro" id="IPR011055">
    <property type="entry name" value="Dup_hybrid_motif"/>
</dbReference>
<dbReference type="EMBL" id="FONW01000001">
    <property type="protein sequence ID" value="SFE52609.1"/>
    <property type="molecule type" value="Genomic_DNA"/>
</dbReference>
<dbReference type="PANTHER" id="PTHR21666:SF289">
    <property type="entry name" value="L-ALA--D-GLU ENDOPEPTIDASE"/>
    <property type="match status" value="1"/>
</dbReference>
<gene>
    <name evidence="4" type="ORF">SAMN05216283_101343</name>
</gene>
<keyword evidence="2" id="KW-0175">Coiled coil</keyword>
<sequence length="394" mass="45228">MRSLFLSLFFVLGTLSLLGQSITDLRAKKVNTAQVIKYTSSLLQEAQKNEKASLGKLQLLNSQIQNRNQFIGGIESQIQVLNVYIAENTEVSKMLKADLDGLRKEYAAMIRFAQRNKNSYDALLFLLSSENLNQAYKRMLYLRQYAKYRKSQVEIIQAIDTLLKEKIVSLEHQKKQKANLLAEKNSENLQLEGEKLLQRKQVQQLQKQQRQLRKKLREQQKQQEELDREIERLLAEEARKAREKGQFEMTPEQKLLAADFEKNRGRLPWPVERGVITERFGVHAHAVLKNIKVKSNGIEITTQKGSEARAIFDGVVSRVFAISGGNMAVIIRHGSFLSVYSNLKEVHVKAGQKVKTKQKIGAIFSDSADGNKTILKFQVWKESEKMNPEIWITK</sequence>
<evidence type="ECO:0000256" key="2">
    <source>
        <dbReference type="SAM" id="Coils"/>
    </source>
</evidence>
<dbReference type="RefSeq" id="WP_093918090.1">
    <property type="nucleotide sequence ID" value="NZ_FONW01000001.1"/>
</dbReference>
<protein>
    <submittedName>
        <fullName evidence="4">Septal ring factor EnvC, activator of murein hydrolases AmiA and AmiB</fullName>
    </submittedName>
</protein>
<keyword evidence="5" id="KW-1185">Reference proteome</keyword>
<dbReference type="SUPFAM" id="SSF51261">
    <property type="entry name" value="Duplicated hybrid motif"/>
    <property type="match status" value="1"/>
</dbReference>
<evidence type="ECO:0000313" key="5">
    <source>
        <dbReference type="Proteomes" id="UP000198964"/>
    </source>
</evidence>
<evidence type="ECO:0000259" key="3">
    <source>
        <dbReference type="Pfam" id="PF01551"/>
    </source>
</evidence>
<name>A0A1I2B959_9BACT</name>
<keyword evidence="4" id="KW-0378">Hydrolase</keyword>
<dbReference type="Gene3D" id="2.70.70.10">
    <property type="entry name" value="Glucose Permease (Domain IIA)"/>
    <property type="match status" value="1"/>
</dbReference>
<proteinExistence type="predicted"/>
<accession>A0A1I2B959</accession>
<evidence type="ECO:0000313" key="4">
    <source>
        <dbReference type="EMBL" id="SFE52609.1"/>
    </source>
</evidence>
<dbReference type="GO" id="GO:0004222">
    <property type="term" value="F:metalloendopeptidase activity"/>
    <property type="evidence" value="ECO:0007669"/>
    <property type="project" value="TreeGrafter"/>
</dbReference>
<dbReference type="CDD" id="cd12797">
    <property type="entry name" value="M23_peptidase"/>
    <property type="match status" value="1"/>
</dbReference>
<organism evidence="4 5">
    <name type="scientific">Sunxiuqinia elliptica</name>
    <dbReference type="NCBI Taxonomy" id="655355"/>
    <lineage>
        <taxon>Bacteria</taxon>
        <taxon>Pseudomonadati</taxon>
        <taxon>Bacteroidota</taxon>
        <taxon>Bacteroidia</taxon>
        <taxon>Marinilabiliales</taxon>
        <taxon>Prolixibacteraceae</taxon>
        <taxon>Sunxiuqinia</taxon>
    </lineage>
</organism>
<dbReference type="Gene3D" id="6.10.250.3150">
    <property type="match status" value="1"/>
</dbReference>
<dbReference type="PANTHER" id="PTHR21666">
    <property type="entry name" value="PEPTIDASE-RELATED"/>
    <property type="match status" value="1"/>
</dbReference>
<reference evidence="4 5" key="1">
    <citation type="submission" date="2016-10" db="EMBL/GenBank/DDBJ databases">
        <authorList>
            <person name="de Groot N.N."/>
        </authorList>
    </citation>
    <scope>NUCLEOTIDE SEQUENCE [LARGE SCALE GENOMIC DNA]</scope>
    <source>
        <strain evidence="4 5">CGMCC 1.9156</strain>
    </source>
</reference>
<evidence type="ECO:0000256" key="1">
    <source>
        <dbReference type="ARBA" id="ARBA00022729"/>
    </source>
</evidence>
<dbReference type="InterPro" id="IPR050570">
    <property type="entry name" value="Cell_wall_metabolism_enzyme"/>
</dbReference>
<dbReference type="Pfam" id="PF01551">
    <property type="entry name" value="Peptidase_M23"/>
    <property type="match status" value="1"/>
</dbReference>
<dbReference type="InterPro" id="IPR016047">
    <property type="entry name" value="M23ase_b-sheet_dom"/>
</dbReference>
<feature type="domain" description="M23ase beta-sheet core" evidence="3">
    <location>
        <begin position="295"/>
        <end position="388"/>
    </location>
</feature>
<keyword evidence="1" id="KW-0732">Signal</keyword>
<dbReference type="Proteomes" id="UP000198964">
    <property type="component" value="Unassembled WGS sequence"/>
</dbReference>
<dbReference type="AlphaFoldDB" id="A0A1I2B959"/>
<dbReference type="STRING" id="655355.SAMN05216283_101343"/>